<dbReference type="Pfam" id="PF08447">
    <property type="entry name" value="PAS_3"/>
    <property type="match status" value="2"/>
</dbReference>
<dbReference type="InterPro" id="IPR052162">
    <property type="entry name" value="Sensor_kinase/Photoreceptor"/>
</dbReference>
<organism evidence="10 11">
    <name type="scientific">Zobellia uliginosa</name>
    <dbReference type="NCBI Taxonomy" id="143224"/>
    <lineage>
        <taxon>Bacteria</taxon>
        <taxon>Pseudomonadati</taxon>
        <taxon>Bacteroidota</taxon>
        <taxon>Flavobacteriia</taxon>
        <taxon>Flavobacteriales</taxon>
        <taxon>Flavobacteriaceae</taxon>
        <taxon>Zobellia</taxon>
    </lineage>
</organism>
<dbReference type="EC" id="2.7.13.3" evidence="2"/>
<keyword evidence="3" id="KW-0597">Phosphoprotein</keyword>
<evidence type="ECO:0000256" key="6">
    <source>
        <dbReference type="SAM" id="Coils"/>
    </source>
</evidence>
<dbReference type="NCBIfam" id="TIGR00229">
    <property type="entry name" value="sensory_box"/>
    <property type="match status" value="2"/>
</dbReference>
<feature type="coiled-coil region" evidence="6">
    <location>
        <begin position="629"/>
        <end position="656"/>
    </location>
</feature>
<dbReference type="InterPro" id="IPR003594">
    <property type="entry name" value="HATPase_dom"/>
</dbReference>
<evidence type="ECO:0000256" key="3">
    <source>
        <dbReference type="ARBA" id="ARBA00022553"/>
    </source>
</evidence>
<dbReference type="PROSITE" id="PS50112">
    <property type="entry name" value="PAS"/>
    <property type="match status" value="2"/>
</dbReference>
<accession>A0ABY1KT80</accession>
<keyword evidence="5" id="KW-0418">Kinase</keyword>
<feature type="domain" description="PAC" evidence="9">
    <location>
        <begin position="86"/>
        <end position="137"/>
    </location>
</feature>
<dbReference type="PRINTS" id="PR00344">
    <property type="entry name" value="BCTRLSENSOR"/>
</dbReference>
<evidence type="ECO:0000256" key="2">
    <source>
        <dbReference type="ARBA" id="ARBA00012438"/>
    </source>
</evidence>
<keyword evidence="4" id="KW-0808">Transferase</keyword>
<keyword evidence="11" id="KW-1185">Reference proteome</keyword>
<evidence type="ECO:0000259" key="7">
    <source>
        <dbReference type="PROSITE" id="PS50109"/>
    </source>
</evidence>
<feature type="domain" description="PAC" evidence="9">
    <location>
        <begin position="331"/>
        <end position="390"/>
    </location>
</feature>
<dbReference type="InterPro" id="IPR000014">
    <property type="entry name" value="PAS"/>
</dbReference>
<dbReference type="InterPro" id="IPR005467">
    <property type="entry name" value="His_kinase_dom"/>
</dbReference>
<dbReference type="SUPFAM" id="SSF55874">
    <property type="entry name" value="ATPase domain of HSP90 chaperone/DNA topoisomerase II/histidine kinase"/>
    <property type="match status" value="1"/>
</dbReference>
<name>A0ABY1KT80_9FLAO</name>
<feature type="domain" description="PAC" evidence="9">
    <location>
        <begin position="209"/>
        <end position="264"/>
    </location>
</feature>
<dbReference type="PROSITE" id="PS50109">
    <property type="entry name" value="HIS_KIN"/>
    <property type="match status" value="1"/>
</dbReference>
<dbReference type="InterPro" id="IPR035965">
    <property type="entry name" value="PAS-like_dom_sf"/>
</dbReference>
<evidence type="ECO:0000259" key="9">
    <source>
        <dbReference type="PROSITE" id="PS50113"/>
    </source>
</evidence>
<dbReference type="Gene3D" id="3.30.565.10">
    <property type="entry name" value="Histidine kinase-like ATPase, C-terminal domain"/>
    <property type="match status" value="1"/>
</dbReference>
<dbReference type="InterPro" id="IPR036890">
    <property type="entry name" value="HATPase_C_sf"/>
</dbReference>
<dbReference type="SMART" id="SM00387">
    <property type="entry name" value="HATPase_c"/>
    <property type="match status" value="1"/>
</dbReference>
<comment type="catalytic activity">
    <reaction evidence="1">
        <text>ATP + protein L-histidine = ADP + protein N-phospho-L-histidine.</text>
        <dbReference type="EC" id="2.7.13.3"/>
    </reaction>
</comment>
<dbReference type="InterPro" id="IPR004358">
    <property type="entry name" value="Sig_transdc_His_kin-like_C"/>
</dbReference>
<dbReference type="Gene3D" id="1.10.287.130">
    <property type="match status" value="1"/>
</dbReference>
<dbReference type="Gene3D" id="3.30.450.20">
    <property type="entry name" value="PAS domain"/>
    <property type="match status" value="5"/>
</dbReference>
<evidence type="ECO:0000256" key="5">
    <source>
        <dbReference type="ARBA" id="ARBA00022777"/>
    </source>
</evidence>
<dbReference type="InterPro" id="IPR013655">
    <property type="entry name" value="PAS_fold_3"/>
</dbReference>
<evidence type="ECO:0000313" key="10">
    <source>
        <dbReference type="EMBL" id="SIS74205.1"/>
    </source>
</evidence>
<dbReference type="InterPro" id="IPR000700">
    <property type="entry name" value="PAS-assoc_C"/>
</dbReference>
<proteinExistence type="predicted"/>
<feature type="domain" description="PAC" evidence="9">
    <location>
        <begin position="462"/>
        <end position="517"/>
    </location>
</feature>
<evidence type="ECO:0000313" key="11">
    <source>
        <dbReference type="Proteomes" id="UP000185728"/>
    </source>
</evidence>
<dbReference type="SMART" id="SM00086">
    <property type="entry name" value="PAC"/>
    <property type="match status" value="4"/>
</dbReference>
<dbReference type="SMART" id="SM00091">
    <property type="entry name" value="PAS"/>
    <property type="match status" value="4"/>
</dbReference>
<dbReference type="EMBL" id="FTOB01000003">
    <property type="protein sequence ID" value="SIS74205.1"/>
    <property type="molecule type" value="Genomic_DNA"/>
</dbReference>
<evidence type="ECO:0000256" key="4">
    <source>
        <dbReference type="ARBA" id="ARBA00022679"/>
    </source>
</evidence>
<dbReference type="PANTHER" id="PTHR43304">
    <property type="entry name" value="PHYTOCHROME-LIKE PROTEIN CPH1"/>
    <property type="match status" value="1"/>
</dbReference>
<comment type="caution">
    <text evidence="10">The sequence shown here is derived from an EMBL/GenBank/DDBJ whole genome shotgun (WGS) entry which is preliminary data.</text>
</comment>
<reference evidence="10 11" key="1">
    <citation type="submission" date="2017-01" db="EMBL/GenBank/DDBJ databases">
        <authorList>
            <person name="Varghese N."/>
            <person name="Submissions S."/>
        </authorList>
    </citation>
    <scope>NUCLEOTIDE SEQUENCE [LARGE SCALE GENOMIC DNA]</scope>
    <source>
        <strain evidence="10 11">DSM 2061</strain>
    </source>
</reference>
<sequence length="873" mass="100114">MCIKDRPIENIDNRIADLNVIARIGYWEFDVDSARYRLDKVSYDILQLPYGAALEDRETETYCQNKEEWALVNDLIANTAKQKKPFHHEVELELPDGHHIWLLLIGKINHDADGNIKVSGMMQDITHRKEFETELTQKNELLNFTENKAALGHWKWDLKTDLVNCSKNIARIIGVEYGTVITIEELINGVHPEDFELVRDHMANAVKTKSFDPLFHRFLLDDGSERIIEVLGEAVLDDSGELVSFICSSQDITTRKQFENELIKKNQLFVVAQQRAKFGYWQWDPKTDSVSCSENMSRLLRIEENTIFPIKDLIKDVHPKDMDYVRSCLDNIVKTKIFNGFSHRIVLNDEIRYVKVYGKVNTDLNDEILNILGVSQDVTEQKKSENELLSRNQLLGFAEQISKIGNWQWNMTTNIIKWSTNLYRIFEIEENSEIHFDTYFGYVHPDDKEMVRARINSLAENKNFESVIHRIVLDNGTIKVVELLATVNLDDSNNIIEMLGTLQDVSEQRSEEIKFKGLLESAPNATLIVAEGDTIQMINKQAEHLFGYSPEELLGKKLGILVPSRFEEQRIPQQKKFLENPVVQEMDLGEDFFMKHKSGKEIPVKVTLGLLEIDKGMLISMAVRDITTEKLAERKILKAKEDLETLTRELTAQNLQLADFTQITSHNLRAPVSNLNSLLDIYKMMDDEEERKELFKKFETVIAHLTLTLNTLINALSTKSSTSVECHEVSFSETFKKTKEILTAEITRTKAIVKSDFSKVDVIQYHNIYLESIFQNLIGNALKYKSPKRIPQIEVSSEIHKGKVLLKFKDNGLGIDLARHGNKIFGLNKVFHNHPDAKGIGLFMTKTQVESMGGKISVLSKVDEGSTFIISFK</sequence>
<keyword evidence="6" id="KW-0175">Coiled coil</keyword>
<feature type="domain" description="PAS" evidence="8">
    <location>
        <begin position="511"/>
        <end position="585"/>
    </location>
</feature>
<evidence type="ECO:0000259" key="8">
    <source>
        <dbReference type="PROSITE" id="PS50112"/>
    </source>
</evidence>
<dbReference type="Gene3D" id="2.10.70.100">
    <property type="match status" value="2"/>
</dbReference>
<dbReference type="PROSITE" id="PS50113">
    <property type="entry name" value="PAC"/>
    <property type="match status" value="4"/>
</dbReference>
<gene>
    <name evidence="10" type="ORF">SAMN05421766_103747</name>
</gene>
<protein>
    <recommendedName>
        <fullName evidence="2">histidine kinase</fullName>
        <ecNumber evidence="2">2.7.13.3</ecNumber>
    </recommendedName>
</protein>
<dbReference type="Pfam" id="PF02518">
    <property type="entry name" value="HATPase_c"/>
    <property type="match status" value="1"/>
</dbReference>
<dbReference type="PANTHER" id="PTHR43304:SF1">
    <property type="entry name" value="PAC DOMAIN-CONTAINING PROTEIN"/>
    <property type="match status" value="1"/>
</dbReference>
<dbReference type="CDD" id="cd00130">
    <property type="entry name" value="PAS"/>
    <property type="match status" value="3"/>
</dbReference>
<feature type="domain" description="PAS" evidence="8">
    <location>
        <begin position="157"/>
        <end position="209"/>
    </location>
</feature>
<dbReference type="SUPFAM" id="SSF55785">
    <property type="entry name" value="PYP-like sensor domain (PAS domain)"/>
    <property type="match status" value="5"/>
</dbReference>
<feature type="domain" description="Histidine kinase" evidence="7">
    <location>
        <begin position="663"/>
        <end position="873"/>
    </location>
</feature>
<dbReference type="Proteomes" id="UP000185728">
    <property type="component" value="Unassembled WGS sequence"/>
</dbReference>
<dbReference type="InterPro" id="IPR001610">
    <property type="entry name" value="PAC"/>
</dbReference>
<dbReference type="RefSeq" id="WP_076455473.1">
    <property type="nucleotide sequence ID" value="NZ_FTOB01000003.1"/>
</dbReference>
<dbReference type="Pfam" id="PF13426">
    <property type="entry name" value="PAS_9"/>
    <property type="match status" value="1"/>
</dbReference>
<evidence type="ECO:0000256" key="1">
    <source>
        <dbReference type="ARBA" id="ARBA00000085"/>
    </source>
</evidence>